<feature type="signal peptide" evidence="1">
    <location>
        <begin position="1"/>
        <end position="29"/>
    </location>
</feature>
<protein>
    <submittedName>
        <fullName evidence="2">Uncharacterized protein</fullName>
    </submittedName>
</protein>
<reference evidence="3" key="1">
    <citation type="submission" date="2016-10" db="EMBL/GenBank/DDBJ databases">
        <authorList>
            <person name="Varghese N."/>
            <person name="Submissions S."/>
        </authorList>
    </citation>
    <scope>NUCLEOTIDE SEQUENCE [LARGE SCALE GENOMIC DNA]</scope>
    <source>
        <strain evidence="3">DS-12</strain>
    </source>
</reference>
<keyword evidence="1" id="KW-0732">Signal</keyword>
<keyword evidence="3" id="KW-1185">Reference proteome</keyword>
<feature type="chain" id="PRO_5011790994" evidence="1">
    <location>
        <begin position="30"/>
        <end position="133"/>
    </location>
</feature>
<organism evidence="2 3">
    <name type="scientific">Paenimyroides ummariense</name>
    <dbReference type="NCBI Taxonomy" id="913024"/>
    <lineage>
        <taxon>Bacteria</taxon>
        <taxon>Pseudomonadati</taxon>
        <taxon>Bacteroidota</taxon>
        <taxon>Flavobacteriia</taxon>
        <taxon>Flavobacteriales</taxon>
        <taxon>Flavobacteriaceae</taxon>
        <taxon>Paenimyroides</taxon>
    </lineage>
</organism>
<dbReference type="EMBL" id="FOVI01000024">
    <property type="protein sequence ID" value="SFO17923.1"/>
    <property type="molecule type" value="Genomic_DNA"/>
</dbReference>
<evidence type="ECO:0000313" key="2">
    <source>
        <dbReference type="EMBL" id="SFO17923.1"/>
    </source>
</evidence>
<accession>A0A1I5F2K2</accession>
<proteinExistence type="predicted"/>
<dbReference type="Proteomes" id="UP000199036">
    <property type="component" value="Unassembled WGS sequence"/>
</dbReference>
<evidence type="ECO:0000313" key="3">
    <source>
        <dbReference type="Proteomes" id="UP000199036"/>
    </source>
</evidence>
<dbReference type="AlphaFoldDB" id="A0A1I5F2K2"/>
<dbReference type="STRING" id="913024.SAMN05421741_12425"/>
<gene>
    <name evidence="2" type="ORF">SAMN05421741_12425</name>
</gene>
<name>A0A1I5F2K2_9FLAO</name>
<sequence length="133" mass="14765">MLLKNLIKHIGFTILCCLVFSFIPSNTYACAKKMTDTEKKCCSKKASESTGRKCCCKTNKFKKDKSISECGGKCNDSSCKCSTGTSLSLSAVPTRIYFTTKAAFADTKTQKFDFKNTYYSSGYFSIWQPPKIG</sequence>
<evidence type="ECO:0000256" key="1">
    <source>
        <dbReference type="SAM" id="SignalP"/>
    </source>
</evidence>